<keyword evidence="3" id="KW-1185">Reference proteome</keyword>
<evidence type="ECO:0000313" key="3">
    <source>
        <dbReference type="Proteomes" id="UP000243975"/>
    </source>
</evidence>
<comment type="caution">
    <text evidence="2">The sequence shown here is derived from an EMBL/GenBank/DDBJ whole genome shotgun (WGS) entry which is preliminary data.</text>
</comment>
<dbReference type="PANTHER" id="PTHR33601">
    <property type="entry name" value="PROTEIN LITTLE ZIPPER 4"/>
    <property type="match status" value="1"/>
</dbReference>
<dbReference type="Gramene" id="KVI09635">
    <property type="protein sequence ID" value="KVI09635"/>
    <property type="gene ID" value="Ccrd_011988"/>
</dbReference>
<accession>A0A103YIA7</accession>
<organism evidence="2 3">
    <name type="scientific">Cynara cardunculus var. scolymus</name>
    <name type="common">Globe artichoke</name>
    <name type="synonym">Cynara scolymus</name>
    <dbReference type="NCBI Taxonomy" id="59895"/>
    <lineage>
        <taxon>Eukaryota</taxon>
        <taxon>Viridiplantae</taxon>
        <taxon>Streptophyta</taxon>
        <taxon>Embryophyta</taxon>
        <taxon>Tracheophyta</taxon>
        <taxon>Spermatophyta</taxon>
        <taxon>Magnoliopsida</taxon>
        <taxon>eudicotyledons</taxon>
        <taxon>Gunneridae</taxon>
        <taxon>Pentapetalae</taxon>
        <taxon>asterids</taxon>
        <taxon>campanulids</taxon>
        <taxon>Asterales</taxon>
        <taxon>Asteraceae</taxon>
        <taxon>Carduoideae</taxon>
        <taxon>Cardueae</taxon>
        <taxon>Carduinae</taxon>
        <taxon>Cynara</taxon>
    </lineage>
</organism>
<evidence type="ECO:0000256" key="1">
    <source>
        <dbReference type="SAM" id="MobiDB-lite"/>
    </source>
</evidence>
<reference evidence="2 3" key="1">
    <citation type="journal article" date="2016" name="Sci. Rep.">
        <title>The genome sequence of the outbreeding globe artichoke constructed de novo incorporating a phase-aware low-pass sequencing strategy of F1 progeny.</title>
        <authorList>
            <person name="Scaglione D."/>
            <person name="Reyes-Chin-Wo S."/>
            <person name="Acquadro A."/>
            <person name="Froenicke L."/>
            <person name="Portis E."/>
            <person name="Beitel C."/>
            <person name="Tirone M."/>
            <person name="Mauro R."/>
            <person name="Lo Monaco A."/>
            <person name="Mauromicale G."/>
            <person name="Faccioli P."/>
            <person name="Cattivelli L."/>
            <person name="Rieseberg L."/>
            <person name="Michelmore R."/>
            <person name="Lanteri S."/>
        </authorList>
    </citation>
    <scope>NUCLEOTIDE SEQUENCE [LARGE SCALE GENOMIC DNA]</scope>
    <source>
        <strain evidence="2">2C</strain>
    </source>
</reference>
<dbReference type="EMBL" id="LEKV01001051">
    <property type="protein sequence ID" value="KVI09635.1"/>
    <property type="molecule type" value="Genomic_DNA"/>
</dbReference>
<dbReference type="OMA" id="LYWRNIQ"/>
<dbReference type="Proteomes" id="UP000243975">
    <property type="component" value="Unassembled WGS sequence"/>
</dbReference>
<protein>
    <submittedName>
        <fullName evidence="2">Uncharacterized protein</fullName>
    </submittedName>
</protein>
<dbReference type="AlphaFoldDB" id="A0A103YIA7"/>
<feature type="region of interest" description="Disordered" evidence="1">
    <location>
        <begin position="65"/>
        <end position="85"/>
    </location>
</feature>
<proteinExistence type="predicted"/>
<dbReference type="STRING" id="59895.A0A103YIA7"/>
<evidence type="ECO:0000313" key="2">
    <source>
        <dbReference type="EMBL" id="KVI09635.1"/>
    </source>
</evidence>
<gene>
    <name evidence="2" type="ORF">Ccrd_011988</name>
</gene>
<sequence length="85" mass="10145">MDDTREMEGLNTELYLRNCLIIQENERLRRRAQQLRKENEALISRWKENIGDLQKLKLEPEPEFKLQLGSSFQQDKKPSNTKQKG</sequence>
<dbReference type="PANTHER" id="PTHR33601:SF1">
    <property type="entry name" value="PROTEIN LITTLE ZIPPER 4"/>
    <property type="match status" value="1"/>
</dbReference>
<dbReference type="InterPro" id="IPR039312">
    <property type="entry name" value="ZPR"/>
</dbReference>
<name>A0A103YIA7_CYNCS</name>